<accession>F6B512</accession>
<reference evidence="2" key="1">
    <citation type="submission" date="2011-05" db="EMBL/GenBank/DDBJ databases">
        <title>Complete sequence of Desulfotomaculum carboxydivorans CO-1-SRB.</title>
        <authorList>
            <consortium name="US DOE Joint Genome Institute"/>
            <person name="Lucas S."/>
            <person name="Han J."/>
            <person name="Lapidus A."/>
            <person name="Cheng J.-F."/>
            <person name="Goodwin L."/>
            <person name="Pitluck S."/>
            <person name="Peters L."/>
            <person name="Mikhailova N."/>
            <person name="Lu M."/>
            <person name="Han C."/>
            <person name="Tapia R."/>
            <person name="Land M."/>
            <person name="Hauser L."/>
            <person name="Kyrpides N."/>
            <person name="Ivanova N."/>
            <person name="Pagani I."/>
            <person name="Stams A."/>
            <person name="Plugge C."/>
            <person name="Muyzer G."/>
            <person name="Kuever J."/>
            <person name="Parshina S."/>
            <person name="Ivanova A."/>
            <person name="Nazina T."/>
            <person name="Woyke T."/>
        </authorList>
    </citation>
    <scope>NUCLEOTIDE SEQUENCE [LARGE SCALE GENOMIC DNA]</scope>
    <source>
        <strain evidence="2">CO-1-SRB</strain>
    </source>
</reference>
<gene>
    <name evidence="2" type="ordered locus">Desca_2562</name>
</gene>
<protein>
    <submittedName>
        <fullName evidence="2">Uncharacterized protein</fullName>
    </submittedName>
</protein>
<dbReference type="STRING" id="868595.Desca_2562"/>
<dbReference type="AlphaFoldDB" id="F6B512"/>
<dbReference type="KEGG" id="dca:Desca_2562"/>
<feature type="region of interest" description="Disordered" evidence="1">
    <location>
        <begin position="127"/>
        <end position="148"/>
    </location>
</feature>
<sequence>MPDLRQFGLDILLALAPVLAAWTGLMVHRAANWLKEKLAAQELWFYLDLLDRTAAAVVRSLMPKIEQLKSLNENRKLTPQQIHLVQQEAKGLVLNQLSATARQALAKACQDLDSVVASRLEAEVFNAKSSRPKQPPAGLPASVEKIAD</sequence>
<evidence type="ECO:0000256" key="1">
    <source>
        <dbReference type="SAM" id="MobiDB-lite"/>
    </source>
</evidence>
<dbReference type="HOGENOM" id="CLU_1812702_0_0_9"/>
<name>F6B512_DESCC</name>
<proteinExistence type="predicted"/>
<organism evidence="2 3">
    <name type="scientific">Desulfotomaculum nigrificans (strain DSM 14880 / VKM B-2319 / CO-1-SRB)</name>
    <name type="common">Desulfotomaculum carboxydivorans</name>
    <dbReference type="NCBI Taxonomy" id="868595"/>
    <lineage>
        <taxon>Bacteria</taxon>
        <taxon>Bacillati</taxon>
        <taxon>Bacillota</taxon>
        <taxon>Clostridia</taxon>
        <taxon>Eubacteriales</taxon>
        <taxon>Desulfotomaculaceae</taxon>
        <taxon>Desulfotomaculum</taxon>
    </lineage>
</organism>
<dbReference type="RefSeq" id="WP_013810809.1">
    <property type="nucleotide sequence ID" value="NC_015565.1"/>
</dbReference>
<evidence type="ECO:0000313" key="2">
    <source>
        <dbReference type="EMBL" id="AEF95384.1"/>
    </source>
</evidence>
<dbReference type="Proteomes" id="UP000009226">
    <property type="component" value="Chromosome"/>
</dbReference>
<keyword evidence="3" id="KW-1185">Reference proteome</keyword>
<evidence type="ECO:0000313" key="3">
    <source>
        <dbReference type="Proteomes" id="UP000009226"/>
    </source>
</evidence>
<dbReference type="EMBL" id="CP002736">
    <property type="protein sequence ID" value="AEF95384.1"/>
    <property type="molecule type" value="Genomic_DNA"/>
</dbReference>